<evidence type="ECO:0000313" key="4">
    <source>
        <dbReference type="Proteomes" id="UP000053820"/>
    </source>
</evidence>
<evidence type="ECO:0000256" key="2">
    <source>
        <dbReference type="SAM" id="Phobius"/>
    </source>
</evidence>
<keyword evidence="4" id="KW-1185">Reference proteome</keyword>
<feature type="compositionally biased region" description="Basic residues" evidence="1">
    <location>
        <begin position="135"/>
        <end position="145"/>
    </location>
</feature>
<gene>
    <name evidence="3" type="ORF">HYDPIDRAFT_29719</name>
</gene>
<dbReference type="HOGENOM" id="CLU_687080_0_0_1"/>
<keyword evidence="2" id="KW-0472">Membrane</keyword>
<evidence type="ECO:0000256" key="1">
    <source>
        <dbReference type="SAM" id="MobiDB-lite"/>
    </source>
</evidence>
<sequence length="401" mass="45203">MMVLVAVSLGVHRRIGVKNGLICGAVAGFLVGRLLGDLLVVFVGFLLGFTLGPTVMGIVIAAHLLNLQTNLHRVLRGNRLVQLVIRLLLFFSSGVAFLASAAQKFSHSSIKFVRSSTIAGVSRMSKWKVFSKRTKSTLTRKKNDKKRNEPSKREKAKLAMRGKDEKERDGEKPEEEDWGKGEERKSETAKNAGMEPSQWGSGFWPIVITVVSFLVYYAVMSWHWRSPHKFKIRSQDLFAALGEPELKKRTFVSRVAMAAFAAIALCDGLPRPIQDVDVDSMLDVLIPADHANKEIREEWRRRVRVELVNEPEPANVNFAPTSITFRDPRDQSVLEAWLKEAEDAHRIYYQAVLKGGRRRTQGSSSMLFARKSTSLAGAVRMQLNRTWKGVIAFQWSGRWKK</sequence>
<feature type="compositionally biased region" description="Basic and acidic residues" evidence="1">
    <location>
        <begin position="178"/>
        <end position="188"/>
    </location>
</feature>
<dbReference type="AlphaFoldDB" id="A0A0C9VXP0"/>
<dbReference type="OrthoDB" id="2650382at2759"/>
<proteinExistence type="predicted"/>
<name>A0A0C9VXP0_9AGAM</name>
<reference evidence="3 4" key="1">
    <citation type="submission" date="2014-04" db="EMBL/GenBank/DDBJ databases">
        <title>Evolutionary Origins and Diversification of the Mycorrhizal Mutualists.</title>
        <authorList>
            <consortium name="DOE Joint Genome Institute"/>
            <consortium name="Mycorrhizal Genomics Consortium"/>
            <person name="Kohler A."/>
            <person name="Kuo A."/>
            <person name="Nagy L.G."/>
            <person name="Floudas D."/>
            <person name="Copeland A."/>
            <person name="Barry K.W."/>
            <person name="Cichocki N."/>
            <person name="Veneault-Fourrey C."/>
            <person name="LaButti K."/>
            <person name="Lindquist E.A."/>
            <person name="Lipzen A."/>
            <person name="Lundell T."/>
            <person name="Morin E."/>
            <person name="Murat C."/>
            <person name="Riley R."/>
            <person name="Ohm R."/>
            <person name="Sun H."/>
            <person name="Tunlid A."/>
            <person name="Henrissat B."/>
            <person name="Grigoriev I.V."/>
            <person name="Hibbett D.S."/>
            <person name="Martin F."/>
        </authorList>
    </citation>
    <scope>NUCLEOTIDE SEQUENCE [LARGE SCALE GENOMIC DNA]</scope>
    <source>
        <strain evidence="3 4">MD-312</strain>
    </source>
</reference>
<feature type="transmembrane region" description="Helical" evidence="2">
    <location>
        <begin position="203"/>
        <end position="224"/>
    </location>
</feature>
<feature type="compositionally biased region" description="Basic and acidic residues" evidence="1">
    <location>
        <begin position="146"/>
        <end position="171"/>
    </location>
</feature>
<feature type="transmembrane region" description="Helical" evidence="2">
    <location>
        <begin position="83"/>
        <end position="102"/>
    </location>
</feature>
<protein>
    <submittedName>
        <fullName evidence="3">Uncharacterized protein</fullName>
    </submittedName>
</protein>
<evidence type="ECO:0000313" key="3">
    <source>
        <dbReference type="EMBL" id="KIJ63025.1"/>
    </source>
</evidence>
<feature type="region of interest" description="Disordered" evidence="1">
    <location>
        <begin position="135"/>
        <end position="195"/>
    </location>
</feature>
<keyword evidence="2" id="KW-1133">Transmembrane helix</keyword>
<dbReference type="EMBL" id="KN839852">
    <property type="protein sequence ID" value="KIJ63025.1"/>
    <property type="molecule type" value="Genomic_DNA"/>
</dbReference>
<accession>A0A0C9VXP0</accession>
<dbReference type="Proteomes" id="UP000053820">
    <property type="component" value="Unassembled WGS sequence"/>
</dbReference>
<organism evidence="3 4">
    <name type="scientific">Hydnomerulius pinastri MD-312</name>
    <dbReference type="NCBI Taxonomy" id="994086"/>
    <lineage>
        <taxon>Eukaryota</taxon>
        <taxon>Fungi</taxon>
        <taxon>Dikarya</taxon>
        <taxon>Basidiomycota</taxon>
        <taxon>Agaricomycotina</taxon>
        <taxon>Agaricomycetes</taxon>
        <taxon>Agaricomycetidae</taxon>
        <taxon>Boletales</taxon>
        <taxon>Boletales incertae sedis</taxon>
        <taxon>Leucogyrophana</taxon>
    </lineage>
</organism>
<keyword evidence="2" id="KW-0812">Transmembrane</keyword>
<feature type="transmembrane region" description="Helical" evidence="2">
    <location>
        <begin position="40"/>
        <end position="62"/>
    </location>
</feature>